<dbReference type="Proteomes" id="UP000314294">
    <property type="component" value="Unassembled WGS sequence"/>
</dbReference>
<keyword evidence="2" id="KW-1185">Reference proteome</keyword>
<comment type="caution">
    <text evidence="1">The sequence shown here is derived from an EMBL/GenBank/DDBJ whole genome shotgun (WGS) entry which is preliminary data.</text>
</comment>
<dbReference type="AlphaFoldDB" id="A0A4Z2I7E6"/>
<evidence type="ECO:0000313" key="1">
    <source>
        <dbReference type="EMBL" id="TNN73760.1"/>
    </source>
</evidence>
<reference evidence="1 2" key="1">
    <citation type="submission" date="2019-03" db="EMBL/GenBank/DDBJ databases">
        <title>First draft genome of Liparis tanakae, snailfish: a comprehensive survey of snailfish specific genes.</title>
        <authorList>
            <person name="Kim W."/>
            <person name="Song I."/>
            <person name="Jeong J.-H."/>
            <person name="Kim D."/>
            <person name="Kim S."/>
            <person name="Ryu S."/>
            <person name="Song J.Y."/>
            <person name="Lee S.K."/>
        </authorList>
    </citation>
    <scope>NUCLEOTIDE SEQUENCE [LARGE SCALE GENOMIC DNA]</scope>
    <source>
        <tissue evidence="1">Muscle</tissue>
    </source>
</reference>
<gene>
    <name evidence="1" type="ORF">EYF80_015968</name>
</gene>
<protein>
    <submittedName>
        <fullName evidence="1">Uncharacterized protein</fullName>
    </submittedName>
</protein>
<name>A0A4Z2I7E6_9TELE</name>
<accession>A0A4Z2I7E6</accession>
<evidence type="ECO:0000313" key="2">
    <source>
        <dbReference type="Proteomes" id="UP000314294"/>
    </source>
</evidence>
<sequence length="179" mass="18846">METSVVETSVVEISLVETLVVETSVVETLVVETSVVDTLVVKTSVVELADSVDHVMTGDSAAELHPGGVETGVLDTETSSDVDKDSVLVGNVSLTVGSNTAAAPGEVMGGNLEVTSDSVADEGRCGELMLLVSVVEEFRSDSMAYTTDAPHSRARYVFMWSGIVVVSEITEKVQCKRFG</sequence>
<dbReference type="EMBL" id="SRLO01000121">
    <property type="protein sequence ID" value="TNN73760.1"/>
    <property type="molecule type" value="Genomic_DNA"/>
</dbReference>
<organism evidence="1 2">
    <name type="scientific">Liparis tanakae</name>
    <name type="common">Tanaka's snailfish</name>
    <dbReference type="NCBI Taxonomy" id="230148"/>
    <lineage>
        <taxon>Eukaryota</taxon>
        <taxon>Metazoa</taxon>
        <taxon>Chordata</taxon>
        <taxon>Craniata</taxon>
        <taxon>Vertebrata</taxon>
        <taxon>Euteleostomi</taxon>
        <taxon>Actinopterygii</taxon>
        <taxon>Neopterygii</taxon>
        <taxon>Teleostei</taxon>
        <taxon>Neoteleostei</taxon>
        <taxon>Acanthomorphata</taxon>
        <taxon>Eupercaria</taxon>
        <taxon>Perciformes</taxon>
        <taxon>Cottioidei</taxon>
        <taxon>Cottales</taxon>
        <taxon>Liparidae</taxon>
        <taxon>Liparis</taxon>
    </lineage>
</organism>
<proteinExistence type="predicted"/>